<evidence type="ECO:0000313" key="2">
    <source>
        <dbReference type="Proteomes" id="UP000789366"/>
    </source>
</evidence>
<proteinExistence type="predicted"/>
<gene>
    <name evidence="1" type="ORF">SPELUC_LOCUS10066</name>
</gene>
<sequence length="552" mass="63186">MYDGRDWIEIDLDKSASHELMSPTNDTSMVRKFGSSLTSTRNAISNASSVNPTAWAINKSYTSSSKENGKKRVYTIYSPELKQKLREIISPYGILGKGNIQYEGKNSQGDRILYQQGKGDLPDQLILISSEIIGKTEKMSEKEEKLNEKGERMNEKKEKGIYVKSENQSHLITLENNPNPLQIQEIDDKEKEKAEGEKKASVSSDKKQEEQENKSESSQRDISQKPDNKNNNSSKAGVIAIISVISAAFELLVKNYFYLEIKLFVDILTKMTSETLLLETLNKEKKVKQKAQQEGISKNFSWVLFFAGEEYNQELAQQEIPEKNIIDFAQVGQEKGDKELEHSLLPIFDHQQNTKLFGEEIDLSNYTLIATSSTRDMGQLSLPLVSQNDKCLTSIQKENRRLHSENFLSYLRQLLTQTDHNLREINEIYFTSTPSGQTGLRVALTFIATFQVLNPQVKFYHIDTLLLQAGTENCLSMLTIDSSGNKYHIAIYQNKKCLLANQIIQRVELTKIREKFSDFRILQDFQGVDFLTNFQKLKSNFLRLKKIEEIDY</sequence>
<comment type="caution">
    <text evidence="1">The sequence shown here is derived from an EMBL/GenBank/DDBJ whole genome shotgun (WGS) entry which is preliminary data.</text>
</comment>
<protein>
    <submittedName>
        <fullName evidence="1">6548_t:CDS:1</fullName>
    </submittedName>
</protein>
<reference evidence="1" key="1">
    <citation type="submission" date="2021-06" db="EMBL/GenBank/DDBJ databases">
        <authorList>
            <person name="Kallberg Y."/>
            <person name="Tangrot J."/>
            <person name="Rosling A."/>
        </authorList>
    </citation>
    <scope>NUCLEOTIDE SEQUENCE</scope>
    <source>
        <strain evidence="1">28 12/20/2015</strain>
    </source>
</reference>
<dbReference type="EMBL" id="CAJVPW010017947">
    <property type="protein sequence ID" value="CAG8679282.1"/>
    <property type="molecule type" value="Genomic_DNA"/>
</dbReference>
<organism evidence="1 2">
    <name type="scientific">Cetraspora pellucida</name>
    <dbReference type="NCBI Taxonomy" id="1433469"/>
    <lineage>
        <taxon>Eukaryota</taxon>
        <taxon>Fungi</taxon>
        <taxon>Fungi incertae sedis</taxon>
        <taxon>Mucoromycota</taxon>
        <taxon>Glomeromycotina</taxon>
        <taxon>Glomeromycetes</taxon>
        <taxon>Diversisporales</taxon>
        <taxon>Gigasporaceae</taxon>
        <taxon>Cetraspora</taxon>
    </lineage>
</organism>
<dbReference type="Proteomes" id="UP000789366">
    <property type="component" value="Unassembled WGS sequence"/>
</dbReference>
<evidence type="ECO:0000313" key="1">
    <source>
        <dbReference type="EMBL" id="CAG8679282.1"/>
    </source>
</evidence>
<keyword evidence="2" id="KW-1185">Reference proteome</keyword>
<name>A0ACA9NW98_9GLOM</name>
<accession>A0ACA9NW98</accession>